<gene>
    <name evidence="5" type="ORF">AK812_SmicGene37693</name>
</gene>
<sequence>MTKERTIHRLAVKYKSSVVAANHASMSGKALPTLGGPSRSSRSWFGRCCRRSASVKLPETPLVLAGAVGGPFGIFFLTPLRNALTLASQSPDGAVLDLYSSVFAGGFAAGWTGGLACVPPSCPQFIVMGPLFHFLKELLQSAPLAVVCSSFAESTISYPSQTINAQMAFNADQALFGGVQVPLWNPFLPWGPGSSAHVLRNIVALSGLRVFSAPCQAGLARAAEAVGCPLHLEAQQFFGDFIASMGSAILSAPLNQLYNFAVTSNEFMASETLHKLALSKAFLADAYLIYDADDNWVGVSPTLGRDLFMRCAYIATLYALFGAIERLFVAMWKRFHR</sequence>
<evidence type="ECO:0000313" key="6">
    <source>
        <dbReference type="Proteomes" id="UP000186817"/>
    </source>
</evidence>
<evidence type="ECO:0000256" key="1">
    <source>
        <dbReference type="ARBA" id="ARBA00004370"/>
    </source>
</evidence>
<keyword evidence="4" id="KW-1133">Transmembrane helix</keyword>
<dbReference type="OrthoDB" id="435039at2759"/>
<accession>A0A1Q9CFP2</accession>
<protein>
    <submittedName>
        <fullName evidence="5">Uncharacterized protein</fullName>
    </submittedName>
</protein>
<keyword evidence="3 4" id="KW-0472">Membrane</keyword>
<keyword evidence="6" id="KW-1185">Reference proteome</keyword>
<keyword evidence="2 4" id="KW-0812">Transmembrane</keyword>
<dbReference type="EMBL" id="LSRX01001253">
    <property type="protein sequence ID" value="OLP81742.1"/>
    <property type="molecule type" value="Genomic_DNA"/>
</dbReference>
<dbReference type="SUPFAM" id="SSF103506">
    <property type="entry name" value="Mitochondrial carrier"/>
    <property type="match status" value="1"/>
</dbReference>
<evidence type="ECO:0000256" key="4">
    <source>
        <dbReference type="SAM" id="Phobius"/>
    </source>
</evidence>
<evidence type="ECO:0000256" key="2">
    <source>
        <dbReference type="ARBA" id="ARBA00022692"/>
    </source>
</evidence>
<evidence type="ECO:0000256" key="3">
    <source>
        <dbReference type="ARBA" id="ARBA00023136"/>
    </source>
</evidence>
<dbReference type="Proteomes" id="UP000186817">
    <property type="component" value="Unassembled WGS sequence"/>
</dbReference>
<evidence type="ECO:0000313" key="5">
    <source>
        <dbReference type="EMBL" id="OLP81742.1"/>
    </source>
</evidence>
<organism evidence="5 6">
    <name type="scientific">Symbiodinium microadriaticum</name>
    <name type="common">Dinoflagellate</name>
    <name type="synonym">Zooxanthella microadriatica</name>
    <dbReference type="NCBI Taxonomy" id="2951"/>
    <lineage>
        <taxon>Eukaryota</taxon>
        <taxon>Sar</taxon>
        <taxon>Alveolata</taxon>
        <taxon>Dinophyceae</taxon>
        <taxon>Suessiales</taxon>
        <taxon>Symbiodiniaceae</taxon>
        <taxon>Symbiodinium</taxon>
    </lineage>
</organism>
<comment type="caution">
    <text evidence="5">The sequence shown here is derived from an EMBL/GenBank/DDBJ whole genome shotgun (WGS) entry which is preliminary data.</text>
</comment>
<dbReference type="InterPro" id="IPR023395">
    <property type="entry name" value="MCP_dom_sf"/>
</dbReference>
<dbReference type="Gene3D" id="1.50.40.10">
    <property type="entry name" value="Mitochondrial carrier domain"/>
    <property type="match status" value="1"/>
</dbReference>
<comment type="subcellular location">
    <subcellularLocation>
        <location evidence="1">Membrane</location>
    </subcellularLocation>
</comment>
<feature type="transmembrane region" description="Helical" evidence="4">
    <location>
        <begin position="311"/>
        <end position="332"/>
    </location>
</feature>
<reference evidence="5 6" key="1">
    <citation type="submission" date="2016-02" db="EMBL/GenBank/DDBJ databases">
        <title>Genome analysis of coral dinoflagellate symbionts highlights evolutionary adaptations to a symbiotic lifestyle.</title>
        <authorList>
            <person name="Aranda M."/>
            <person name="Li Y."/>
            <person name="Liew Y.J."/>
            <person name="Baumgarten S."/>
            <person name="Simakov O."/>
            <person name="Wilson M."/>
            <person name="Piel J."/>
            <person name="Ashoor H."/>
            <person name="Bougouffa S."/>
            <person name="Bajic V.B."/>
            <person name="Ryu T."/>
            <person name="Ravasi T."/>
            <person name="Bayer T."/>
            <person name="Micklem G."/>
            <person name="Kim H."/>
            <person name="Bhak J."/>
            <person name="Lajeunesse T.C."/>
            <person name="Voolstra C.R."/>
        </authorList>
    </citation>
    <scope>NUCLEOTIDE SEQUENCE [LARGE SCALE GENOMIC DNA]</scope>
    <source>
        <strain evidence="5 6">CCMP2467</strain>
    </source>
</reference>
<proteinExistence type="predicted"/>
<name>A0A1Q9CFP2_SYMMI</name>
<dbReference type="AlphaFoldDB" id="A0A1Q9CFP2"/>
<dbReference type="GO" id="GO:0016020">
    <property type="term" value="C:membrane"/>
    <property type="evidence" value="ECO:0007669"/>
    <property type="project" value="UniProtKB-SubCell"/>
</dbReference>
<dbReference type="OMA" id="MGPLFHF"/>